<feature type="transmembrane region" description="Helical" evidence="1">
    <location>
        <begin position="339"/>
        <end position="361"/>
    </location>
</feature>
<accession>A0A0G0JRP8</accession>
<evidence type="ECO:0000256" key="1">
    <source>
        <dbReference type="SAM" id="Phobius"/>
    </source>
</evidence>
<keyword evidence="1" id="KW-0472">Membrane</keyword>
<feature type="transmembrane region" description="Helical" evidence="1">
    <location>
        <begin position="373"/>
        <end position="391"/>
    </location>
</feature>
<proteinExistence type="predicted"/>
<keyword evidence="1" id="KW-0812">Transmembrane</keyword>
<dbReference type="SUPFAM" id="SSF52833">
    <property type="entry name" value="Thioredoxin-like"/>
    <property type="match status" value="1"/>
</dbReference>
<dbReference type="Gene3D" id="3.40.30.10">
    <property type="entry name" value="Glutaredoxin"/>
    <property type="match status" value="1"/>
</dbReference>
<organism evidence="2 3">
    <name type="scientific">Candidatus Falkowbacteria bacterium GW2011_GWE1_38_31</name>
    <dbReference type="NCBI Taxonomy" id="1618638"/>
    <lineage>
        <taxon>Bacteria</taxon>
        <taxon>Candidatus Falkowiibacteriota</taxon>
    </lineage>
</organism>
<evidence type="ECO:0000313" key="2">
    <source>
        <dbReference type="EMBL" id="KKQ69417.1"/>
    </source>
</evidence>
<protein>
    <recommendedName>
        <fullName evidence="4">Thioredoxin domain-containing protein</fullName>
    </recommendedName>
</protein>
<dbReference type="CDD" id="cd02947">
    <property type="entry name" value="TRX_family"/>
    <property type="match status" value="1"/>
</dbReference>
<feature type="transmembrane region" description="Helical" evidence="1">
    <location>
        <begin position="171"/>
        <end position="194"/>
    </location>
</feature>
<dbReference type="InterPro" id="IPR036249">
    <property type="entry name" value="Thioredoxin-like_sf"/>
</dbReference>
<sequence length="399" mass="44893">MIKKFIIFIFLFSFLIVPTKQVFAEAGETVNVYFFWGKGCPHCEQEKPFLEKMTKKYSRLRVNEYEVWGNKQNRDLMKSFAEKLGANISGVPFTVVGEHYFNGWMNEAHTGGQIEDAIKCTLDKACRDVGKEIGVIDAGEEKETAKELVIPETITVPFIGELNIKNLSLPFLAAVLGGLDGFNPCAMWTLLFLISLLLGMENRKRMWILGTTFIAASASVYFFFMAAWLNLMLFIGMIVWVRIIIGLVALAGGGYNLKEYFTNKDAACKVTNTEKRQKVFARLKDIAHQKSFLLALGGIIILAFAVNLVELICSAGLPVVFTQILTLSNLAGWQYYSYILLYIFFFMLDDLFIFVVAMTTLRITGVTGKYSRFSHLIGGILMLIIGLILILKPELLMFG</sequence>
<dbReference type="AlphaFoldDB" id="A0A0G0JRP8"/>
<gene>
    <name evidence="2" type="ORF">US91_C0014G0008</name>
</gene>
<evidence type="ECO:0000313" key="3">
    <source>
        <dbReference type="Proteomes" id="UP000034022"/>
    </source>
</evidence>
<feature type="transmembrane region" description="Helical" evidence="1">
    <location>
        <begin position="234"/>
        <end position="255"/>
    </location>
</feature>
<dbReference type="EMBL" id="LBUU01000014">
    <property type="protein sequence ID" value="KKQ69417.1"/>
    <property type="molecule type" value="Genomic_DNA"/>
</dbReference>
<feature type="transmembrane region" description="Helical" evidence="1">
    <location>
        <begin position="292"/>
        <end position="319"/>
    </location>
</feature>
<name>A0A0G0JRP8_9BACT</name>
<feature type="transmembrane region" description="Helical" evidence="1">
    <location>
        <begin position="206"/>
        <end position="228"/>
    </location>
</feature>
<keyword evidence="1" id="KW-1133">Transmembrane helix</keyword>
<dbReference type="PATRIC" id="fig|1618638.3.peg.1225"/>
<comment type="caution">
    <text evidence="2">The sequence shown here is derived from an EMBL/GenBank/DDBJ whole genome shotgun (WGS) entry which is preliminary data.</text>
</comment>
<reference evidence="2 3" key="1">
    <citation type="journal article" date="2015" name="Nature">
        <title>rRNA introns, odd ribosomes, and small enigmatic genomes across a large radiation of phyla.</title>
        <authorList>
            <person name="Brown C.T."/>
            <person name="Hug L.A."/>
            <person name="Thomas B.C."/>
            <person name="Sharon I."/>
            <person name="Castelle C.J."/>
            <person name="Singh A."/>
            <person name="Wilkins M.J."/>
            <person name="Williams K.H."/>
            <person name="Banfield J.F."/>
        </authorList>
    </citation>
    <scope>NUCLEOTIDE SEQUENCE [LARGE SCALE GENOMIC DNA]</scope>
</reference>
<dbReference type="Proteomes" id="UP000034022">
    <property type="component" value="Unassembled WGS sequence"/>
</dbReference>
<evidence type="ECO:0008006" key="4">
    <source>
        <dbReference type="Google" id="ProtNLM"/>
    </source>
</evidence>